<evidence type="ECO:0000313" key="2">
    <source>
        <dbReference type="Proteomes" id="UP000276437"/>
    </source>
</evidence>
<protein>
    <submittedName>
        <fullName evidence="1">Uncharacterized protein</fullName>
    </submittedName>
</protein>
<gene>
    <name evidence="1" type="ORF">MAMMFC1_02956</name>
</gene>
<accession>A0A348AMH3</accession>
<dbReference type="AlphaFoldDB" id="A0A348AMH3"/>
<reference evidence="1 2" key="1">
    <citation type="journal article" date="2018" name="Int. J. Syst. Evol. Microbiol.">
        <title>Methylomusa anaerophila gen. nov., sp. nov., an anaerobic methanol-utilizing bacterium isolated from a microbial fuel cell.</title>
        <authorList>
            <person name="Amano N."/>
            <person name="Yamamuro A."/>
            <person name="Miyahara M."/>
            <person name="Kouzuma A."/>
            <person name="Abe T."/>
            <person name="Watanabe K."/>
        </authorList>
    </citation>
    <scope>NUCLEOTIDE SEQUENCE [LARGE SCALE GENOMIC DNA]</scope>
    <source>
        <strain evidence="1 2">MMFC1</strain>
    </source>
</reference>
<proteinExistence type="predicted"/>
<evidence type="ECO:0000313" key="1">
    <source>
        <dbReference type="EMBL" id="BBB92271.1"/>
    </source>
</evidence>
<sequence>MSTEVVLQNNHGVYTKKKYASDWLVQMAAIAGKMINIYDVLYRLDNPQLYPDFKPKHSYAWYLRYYERLNQLELSLIQHTGFAILGKPVWENLSYAKEIEFGETGRGNELEYESASTRIREFY</sequence>
<dbReference type="KEGG" id="mana:MAMMFC1_02956"/>
<dbReference type="RefSeq" id="WP_126309184.1">
    <property type="nucleotide sequence ID" value="NZ_AP018449.1"/>
</dbReference>
<dbReference type="EMBL" id="AP018449">
    <property type="protein sequence ID" value="BBB92271.1"/>
    <property type="molecule type" value="Genomic_DNA"/>
</dbReference>
<name>A0A348AMH3_9FIRM</name>
<organism evidence="1 2">
    <name type="scientific">Methylomusa anaerophila</name>
    <dbReference type="NCBI Taxonomy" id="1930071"/>
    <lineage>
        <taxon>Bacteria</taxon>
        <taxon>Bacillati</taxon>
        <taxon>Bacillota</taxon>
        <taxon>Negativicutes</taxon>
        <taxon>Selenomonadales</taxon>
        <taxon>Sporomusaceae</taxon>
        <taxon>Methylomusa</taxon>
    </lineage>
</organism>
<keyword evidence="2" id="KW-1185">Reference proteome</keyword>
<dbReference type="Proteomes" id="UP000276437">
    <property type="component" value="Chromosome"/>
</dbReference>